<evidence type="ECO:0000313" key="2">
    <source>
        <dbReference type="EMBL" id="ROT62737.1"/>
    </source>
</evidence>
<feature type="region of interest" description="Disordered" evidence="1">
    <location>
        <begin position="591"/>
        <end position="635"/>
    </location>
</feature>
<sequence>MMLLLGAPDLISRAPLPIVSSHNKLIPSPRLGTCPAAKQTVSLGRPATRYTQTVSRSDSETEYVCAYIPLEASTPPPIAAAGDTRDSRRPLVSVGERETVRHSGKDPWARVPRPCPYHLSVYGSREDSETRPWGFASALRREEGVGNTAVAEATQDSRNRPTTPNWSERGRPAAAGPTWDQLGRTLRPLGQGRRRTPTGYRLLNMSPPSPPPIPSPLSLLLCGPPQALPNIFAIRHSPPLSPFIPLLSPPSSIFALPSPFIKSSHPHIPFLPSSKPPFSPPIPPLSTPIPPLSLPSPPFSLPPVPPLSYSSSLLPSPTPRSPSSCHRRAAGATRQSPSPPHHLNDAINSASTTRQGLQKALHMTRAGARHSPRGGGGEAGQAGQQHVQRRRGPAGVERRLDTGGGVERQPRPRGRLAAPLGPAPAAEAARVAARAGGVAAVAGTHVEGPRGARGAGWRRRVLVLARAVDGRRAVQVSGWGGGRAGRTPRAGLVGGPPTRSAVGIILPTHFTRTLSLDQHWLTVSKLFSGSKLSGEKISASHKRTFCRSDFRLLKTPRWSLAAAAGGTAGRAGPARASPHALSLIPAYFEQLEPNPFPNDSRRERSRGTEEKAKSTLTPRGPRAFPGGDLPPRVQR</sequence>
<feature type="compositionally biased region" description="Polar residues" evidence="1">
    <location>
        <begin position="154"/>
        <end position="166"/>
    </location>
</feature>
<feature type="region of interest" description="Disordered" evidence="1">
    <location>
        <begin position="144"/>
        <end position="194"/>
    </location>
</feature>
<evidence type="ECO:0000313" key="3">
    <source>
        <dbReference type="Proteomes" id="UP000283509"/>
    </source>
</evidence>
<dbReference type="AlphaFoldDB" id="A0A423SET8"/>
<dbReference type="EMBL" id="QCYY01003559">
    <property type="protein sequence ID" value="ROT62737.1"/>
    <property type="molecule type" value="Genomic_DNA"/>
</dbReference>
<feature type="region of interest" description="Disordered" evidence="1">
    <location>
        <begin position="309"/>
        <end position="420"/>
    </location>
</feature>
<organism evidence="2 3">
    <name type="scientific">Penaeus vannamei</name>
    <name type="common">Whiteleg shrimp</name>
    <name type="synonym">Litopenaeus vannamei</name>
    <dbReference type="NCBI Taxonomy" id="6689"/>
    <lineage>
        <taxon>Eukaryota</taxon>
        <taxon>Metazoa</taxon>
        <taxon>Ecdysozoa</taxon>
        <taxon>Arthropoda</taxon>
        <taxon>Crustacea</taxon>
        <taxon>Multicrustacea</taxon>
        <taxon>Malacostraca</taxon>
        <taxon>Eumalacostraca</taxon>
        <taxon>Eucarida</taxon>
        <taxon>Decapoda</taxon>
        <taxon>Dendrobranchiata</taxon>
        <taxon>Penaeoidea</taxon>
        <taxon>Penaeidae</taxon>
        <taxon>Penaeus</taxon>
    </lineage>
</organism>
<proteinExistence type="predicted"/>
<protein>
    <submittedName>
        <fullName evidence="2">Uncharacterized protein</fullName>
    </submittedName>
</protein>
<name>A0A423SET8_PENVA</name>
<evidence type="ECO:0000256" key="1">
    <source>
        <dbReference type="SAM" id="MobiDB-lite"/>
    </source>
</evidence>
<feature type="region of interest" description="Disordered" evidence="1">
    <location>
        <begin position="76"/>
        <end position="107"/>
    </location>
</feature>
<feature type="compositionally biased region" description="Basic and acidic residues" evidence="1">
    <location>
        <begin position="83"/>
        <end position="107"/>
    </location>
</feature>
<accession>A0A423SET8</accession>
<dbReference type="Proteomes" id="UP000283509">
    <property type="component" value="Unassembled WGS sequence"/>
</dbReference>
<reference evidence="2 3" key="1">
    <citation type="submission" date="2018-04" db="EMBL/GenBank/DDBJ databases">
        <authorList>
            <person name="Zhang X."/>
            <person name="Yuan J."/>
            <person name="Li F."/>
            <person name="Xiang J."/>
        </authorList>
    </citation>
    <scope>NUCLEOTIDE SEQUENCE [LARGE SCALE GENOMIC DNA]</scope>
    <source>
        <tissue evidence="2">Muscle</tissue>
    </source>
</reference>
<gene>
    <name evidence="2" type="ORF">C7M84_019405</name>
</gene>
<feature type="compositionally biased region" description="Basic and acidic residues" evidence="1">
    <location>
        <begin position="599"/>
        <end position="613"/>
    </location>
</feature>
<comment type="caution">
    <text evidence="2">The sequence shown here is derived from an EMBL/GenBank/DDBJ whole genome shotgun (WGS) entry which is preliminary data.</text>
</comment>
<reference evidence="2 3" key="2">
    <citation type="submission" date="2019-01" db="EMBL/GenBank/DDBJ databases">
        <title>The decoding of complex shrimp genome reveals the adaptation for benthos swimmer, frequently molting mechanism and breeding impact on genome.</title>
        <authorList>
            <person name="Sun Y."/>
            <person name="Gao Y."/>
            <person name="Yu Y."/>
        </authorList>
    </citation>
    <scope>NUCLEOTIDE SEQUENCE [LARGE SCALE GENOMIC DNA]</scope>
    <source>
        <tissue evidence="2">Muscle</tissue>
    </source>
</reference>
<keyword evidence="3" id="KW-1185">Reference proteome</keyword>
<feature type="compositionally biased region" description="Polar residues" evidence="1">
    <location>
        <begin position="346"/>
        <end position="356"/>
    </location>
</feature>